<dbReference type="Gene3D" id="2.40.128.640">
    <property type="match status" value="1"/>
</dbReference>
<evidence type="ECO:0000313" key="3">
    <source>
        <dbReference type="EMBL" id="MCQ8106054.1"/>
    </source>
</evidence>
<name>A0ABT1TMS3_9GAMM</name>
<dbReference type="Pfam" id="PF04170">
    <property type="entry name" value="NlpE"/>
    <property type="match status" value="1"/>
</dbReference>
<feature type="compositionally biased region" description="Basic and acidic residues" evidence="1">
    <location>
        <begin position="34"/>
        <end position="53"/>
    </location>
</feature>
<evidence type="ECO:0000313" key="4">
    <source>
        <dbReference type="Proteomes" id="UP001524499"/>
    </source>
</evidence>
<dbReference type="RefSeq" id="WP_256604108.1">
    <property type="nucleotide sequence ID" value="NZ_JANIBJ010000046.1"/>
</dbReference>
<dbReference type="InterPro" id="IPR007298">
    <property type="entry name" value="Cu-R_lipoprotein_NlpE"/>
</dbReference>
<gene>
    <name evidence="3" type="ORF">NP590_18235</name>
</gene>
<reference evidence="3 4" key="1">
    <citation type="submission" date="2022-07" db="EMBL/GenBank/DDBJ databases">
        <title>Methylomonas rivi sp. nov., Methylomonas rosea sp. nov., Methylomonas aureus sp. nov. and Methylomonas subterranea sp. nov., four novel methanotrophs isolated from a freshwater creek and the deep terrestrial subsurface.</title>
        <authorList>
            <person name="Abin C."/>
            <person name="Sankaranarayanan K."/>
            <person name="Garner C."/>
            <person name="Sindelar R."/>
            <person name="Kotary K."/>
            <person name="Garner R."/>
            <person name="Barclay S."/>
            <person name="Lawson P."/>
            <person name="Krumholz L."/>
        </authorList>
    </citation>
    <scope>NUCLEOTIDE SEQUENCE [LARGE SCALE GENOMIC DNA]</scope>
    <source>
        <strain evidence="3 4">SURF-2</strain>
    </source>
</reference>
<feature type="region of interest" description="Disordered" evidence="1">
    <location>
        <begin position="142"/>
        <end position="171"/>
    </location>
</feature>
<feature type="signal peptide" evidence="2">
    <location>
        <begin position="1"/>
        <end position="23"/>
    </location>
</feature>
<proteinExistence type="predicted"/>
<sequence>MIKINMPLMFFSTLFFIHQPALALSDMQMQEKVLKTRESTSQQHMDHSAHGKENGQSQEFRGVFYGFLPCADCDGLKMTLSLKQNNNYLLVSQYAKESSREFYEKGKYTWDEKTGMVVLTPRKQAAIRQFRIADEGTLIQLDGKGAPMPGDQESYTLRRSDTVKSRQVHIH</sequence>
<feature type="region of interest" description="Disordered" evidence="1">
    <location>
        <begin position="34"/>
        <end position="55"/>
    </location>
</feature>
<dbReference type="EMBL" id="JANIBJ010000046">
    <property type="protein sequence ID" value="MCQ8106054.1"/>
    <property type="molecule type" value="Genomic_DNA"/>
</dbReference>
<organism evidence="3 4">
    <name type="scientific">Methylomonas subterranea</name>
    <dbReference type="NCBI Taxonomy" id="2952225"/>
    <lineage>
        <taxon>Bacteria</taxon>
        <taxon>Pseudomonadati</taxon>
        <taxon>Pseudomonadota</taxon>
        <taxon>Gammaproteobacteria</taxon>
        <taxon>Methylococcales</taxon>
        <taxon>Methylococcaceae</taxon>
        <taxon>Methylomonas</taxon>
    </lineage>
</organism>
<comment type="caution">
    <text evidence="3">The sequence shown here is derived from an EMBL/GenBank/DDBJ whole genome shotgun (WGS) entry which is preliminary data.</text>
</comment>
<accession>A0ABT1TMS3</accession>
<protein>
    <submittedName>
        <fullName evidence="3">Copper resistance protein NlpE</fullName>
    </submittedName>
</protein>
<keyword evidence="4" id="KW-1185">Reference proteome</keyword>
<evidence type="ECO:0000256" key="1">
    <source>
        <dbReference type="SAM" id="MobiDB-lite"/>
    </source>
</evidence>
<keyword evidence="2" id="KW-0732">Signal</keyword>
<feature type="chain" id="PRO_5047371739" evidence="2">
    <location>
        <begin position="24"/>
        <end position="171"/>
    </location>
</feature>
<evidence type="ECO:0000256" key="2">
    <source>
        <dbReference type="SAM" id="SignalP"/>
    </source>
</evidence>
<dbReference type="Proteomes" id="UP001524499">
    <property type="component" value="Unassembled WGS sequence"/>
</dbReference>